<proteinExistence type="predicted"/>
<evidence type="ECO:0000313" key="2">
    <source>
        <dbReference type="EMBL" id="OGB90490.1"/>
    </source>
</evidence>
<comment type="caution">
    <text evidence="2">The sequence shown here is derived from an EMBL/GenBank/DDBJ whole genome shotgun (WGS) entry which is preliminary data.</text>
</comment>
<dbReference type="PANTHER" id="PTHR43755:SF1">
    <property type="entry name" value="FAD-DEPENDENT PYRIDINE NUCLEOTIDE-DISULPHIDE OXIDOREDUCTASE"/>
    <property type="match status" value="1"/>
</dbReference>
<dbReference type="SUPFAM" id="SSF51905">
    <property type="entry name" value="FAD/NAD(P)-binding domain"/>
    <property type="match status" value="2"/>
</dbReference>
<gene>
    <name evidence="2" type="ORF">A2625_00890</name>
</gene>
<protein>
    <recommendedName>
        <fullName evidence="1">FAD/NAD(P)-binding domain-containing protein</fullName>
    </recommendedName>
</protein>
<organism evidence="2 3">
    <name type="scientific">candidate division WOR-1 bacterium RIFCSPHIGHO2_01_FULL_53_15</name>
    <dbReference type="NCBI Taxonomy" id="1802564"/>
    <lineage>
        <taxon>Bacteria</taxon>
        <taxon>Bacillati</taxon>
        <taxon>Saganbacteria</taxon>
    </lineage>
</organism>
<dbReference type="Pfam" id="PF07992">
    <property type="entry name" value="Pyr_redox_2"/>
    <property type="match status" value="1"/>
</dbReference>
<dbReference type="InterPro" id="IPR036188">
    <property type="entry name" value="FAD/NAD-bd_sf"/>
</dbReference>
<accession>A0A1F4Q3N1</accession>
<feature type="domain" description="FAD/NAD(P)-binding" evidence="1">
    <location>
        <begin position="4"/>
        <end position="286"/>
    </location>
</feature>
<dbReference type="AlphaFoldDB" id="A0A1F4Q3N1"/>
<sequence length="382" mass="41559">MGKTVLILGGGMGGVVAANVLRKKLAAEHKIILIDQSQDHFFYPSLLWVLDGGRTPAQIVKRLDRLDRKGIIFRQAAVQKIDLAEKKVLAGGESFAYDYLVIALGAEHNYAALPGLTPERSLFDLSGILAAKEKLKTFTGGKVFVVVAGAPFRCPAAPYEAAMILNDIFRRKGIRDKVDLRLFTVEDQPMPVAGPKIGAAVRGMIEAQGIKYFPKYKITSINDTNSEIVFENGEKHNFDLLLVVPPHKAPDVVKDAGLLGETGWLPVNANTLAAKTPGVFAVGDITGVKLSNGKALPKAGVFAHFEAEVAAKRIAEEINGKTPTDSFNGGGSCFLEVGGGRAGLAFGDFYGVPDPKVTMLSPLKLWHWAKIIFEKWWFWKWF</sequence>
<dbReference type="PRINTS" id="PR00469">
    <property type="entry name" value="PNDRDTASEII"/>
</dbReference>
<dbReference type="PRINTS" id="PR00368">
    <property type="entry name" value="FADPNR"/>
</dbReference>
<evidence type="ECO:0000313" key="3">
    <source>
        <dbReference type="Proteomes" id="UP000178724"/>
    </source>
</evidence>
<dbReference type="InterPro" id="IPR052541">
    <property type="entry name" value="SQRD"/>
</dbReference>
<evidence type="ECO:0000259" key="1">
    <source>
        <dbReference type="Pfam" id="PF07992"/>
    </source>
</evidence>
<dbReference type="GO" id="GO:0016491">
    <property type="term" value="F:oxidoreductase activity"/>
    <property type="evidence" value="ECO:0007669"/>
    <property type="project" value="InterPro"/>
</dbReference>
<dbReference type="Gene3D" id="3.50.50.100">
    <property type="match status" value="1"/>
</dbReference>
<dbReference type="EMBL" id="METM01000008">
    <property type="protein sequence ID" value="OGB90490.1"/>
    <property type="molecule type" value="Genomic_DNA"/>
</dbReference>
<dbReference type="InterPro" id="IPR023753">
    <property type="entry name" value="FAD/NAD-binding_dom"/>
</dbReference>
<name>A0A1F4Q3N1_UNCSA</name>
<dbReference type="Proteomes" id="UP000178724">
    <property type="component" value="Unassembled WGS sequence"/>
</dbReference>
<reference evidence="2 3" key="1">
    <citation type="journal article" date="2016" name="Nat. Commun.">
        <title>Thousands of microbial genomes shed light on interconnected biogeochemical processes in an aquifer system.</title>
        <authorList>
            <person name="Anantharaman K."/>
            <person name="Brown C.T."/>
            <person name="Hug L.A."/>
            <person name="Sharon I."/>
            <person name="Castelle C.J."/>
            <person name="Probst A.J."/>
            <person name="Thomas B.C."/>
            <person name="Singh A."/>
            <person name="Wilkins M.J."/>
            <person name="Karaoz U."/>
            <person name="Brodie E.L."/>
            <person name="Williams K.H."/>
            <person name="Hubbard S.S."/>
            <person name="Banfield J.F."/>
        </authorList>
    </citation>
    <scope>NUCLEOTIDE SEQUENCE [LARGE SCALE GENOMIC DNA]</scope>
</reference>
<dbReference type="PANTHER" id="PTHR43755">
    <property type="match status" value="1"/>
</dbReference>